<keyword evidence="3 7" id="KW-0378">Hydrolase</keyword>
<gene>
    <name evidence="7 9" type="primary">dut</name>
    <name evidence="9" type="ORF">OCHUTO_0295</name>
</gene>
<dbReference type="Proteomes" id="UP000033616">
    <property type="component" value="Unassembled WGS sequence"/>
</dbReference>
<dbReference type="InterPro" id="IPR029054">
    <property type="entry name" value="dUTPase-like"/>
</dbReference>
<dbReference type="GO" id="GO:0004170">
    <property type="term" value="F:dUTP diphosphatase activity"/>
    <property type="evidence" value="ECO:0007669"/>
    <property type="project" value="UniProtKB-UniRule"/>
</dbReference>
<feature type="binding site" evidence="7">
    <location>
        <begin position="67"/>
        <end position="69"/>
    </location>
    <ligand>
        <name>substrate</name>
    </ligand>
</feature>
<evidence type="ECO:0000256" key="6">
    <source>
        <dbReference type="ARBA" id="ARBA00047686"/>
    </source>
</evidence>
<evidence type="ECO:0000256" key="7">
    <source>
        <dbReference type="HAMAP-Rule" id="MF_00116"/>
    </source>
</evidence>
<dbReference type="PATRIC" id="fig|1359168.3.peg.1051"/>
<protein>
    <recommendedName>
        <fullName evidence="7">Deoxyuridine 5'-triphosphate nucleotidohydrolase</fullName>
        <shortName evidence="7">dUTPase</shortName>
        <ecNumber evidence="7">3.6.1.23</ecNumber>
    </recommendedName>
    <alternativeName>
        <fullName evidence="7">dUTP pyrophosphatase</fullName>
    </alternativeName>
</protein>
<comment type="similarity">
    <text evidence="1 7">Belongs to the dUTPase family.</text>
</comment>
<dbReference type="STRING" id="1359168.OCHUTO_0295"/>
<dbReference type="EC" id="3.6.1.23" evidence="7"/>
<evidence type="ECO:0000313" key="9">
    <source>
        <dbReference type="EMBL" id="KJV56887.1"/>
    </source>
</evidence>
<evidence type="ECO:0000256" key="3">
    <source>
        <dbReference type="ARBA" id="ARBA00022801"/>
    </source>
</evidence>
<keyword evidence="4 7" id="KW-0460">Magnesium</keyword>
<dbReference type="NCBIfam" id="NF001862">
    <property type="entry name" value="PRK00601.1"/>
    <property type="match status" value="1"/>
</dbReference>
<dbReference type="OrthoDB" id="9809956at2"/>
<comment type="pathway">
    <text evidence="7">Pyrimidine metabolism; dUMP biosynthesis; dUMP from dCTP (dUTP route): step 2/2.</text>
</comment>
<dbReference type="HAMAP" id="MF_00116">
    <property type="entry name" value="dUTPase_bact"/>
    <property type="match status" value="1"/>
</dbReference>
<dbReference type="AlphaFoldDB" id="A0A0F3MN38"/>
<comment type="function">
    <text evidence="7">This enzyme is involved in nucleotide metabolism: it produces dUMP, the immediate precursor of thymidine nucleotides and it decreases the intracellular concentration of dUTP so that uracil cannot be incorporated into DNA.</text>
</comment>
<dbReference type="RefSeq" id="WP_045797061.1">
    <property type="nucleotide sequence ID" value="NZ_LANP01000005.1"/>
</dbReference>
<dbReference type="GO" id="GO:0006226">
    <property type="term" value="P:dUMP biosynthetic process"/>
    <property type="evidence" value="ECO:0007669"/>
    <property type="project" value="UniProtKB-UniRule"/>
</dbReference>
<keyword evidence="10" id="KW-1185">Reference proteome</keyword>
<dbReference type="Gene3D" id="2.70.40.10">
    <property type="match status" value="1"/>
</dbReference>
<dbReference type="UniPathway" id="UPA00610">
    <property type="reaction ID" value="UER00666"/>
</dbReference>
<comment type="caution">
    <text evidence="7">Lacks conserved residue(s) required for the propagation of feature annotation.</text>
</comment>
<accession>A0A0F3MN38</accession>
<dbReference type="InterPro" id="IPR036157">
    <property type="entry name" value="dUTPase-like_sf"/>
</dbReference>
<dbReference type="FunFam" id="2.70.40.10:FF:000002">
    <property type="entry name" value="dUTP diphosphatase"/>
    <property type="match status" value="1"/>
</dbReference>
<proteinExistence type="inferred from homology"/>
<sequence length="148" mass="16331">MKVKIKQVYKFKELSFLPTYSTSGSAGMDLYAAIANSIIIKPHETAIIPTGIAISLPHGYEAQVRSRSGLASKFSVIVLNSPGTIDSDYRGEVKVIMINLGQNEFQVTPAMRIAQMIITKYEVISWKLVDDLDETERGEKGFGSSGWK</sequence>
<evidence type="ECO:0000259" key="8">
    <source>
        <dbReference type="Pfam" id="PF00692"/>
    </source>
</evidence>
<dbReference type="SUPFAM" id="SSF51283">
    <property type="entry name" value="dUTPase-like"/>
    <property type="match status" value="1"/>
</dbReference>
<evidence type="ECO:0000256" key="2">
    <source>
        <dbReference type="ARBA" id="ARBA00022723"/>
    </source>
</evidence>
<dbReference type="InterPro" id="IPR008181">
    <property type="entry name" value="dUTPase"/>
</dbReference>
<organism evidence="9 10">
    <name type="scientific">Orientia chuto str. Dubai</name>
    <dbReference type="NCBI Taxonomy" id="1359168"/>
    <lineage>
        <taxon>Bacteria</taxon>
        <taxon>Pseudomonadati</taxon>
        <taxon>Pseudomonadota</taxon>
        <taxon>Alphaproteobacteria</taxon>
        <taxon>Rickettsiales</taxon>
        <taxon>Rickettsiaceae</taxon>
        <taxon>Rickettsieae</taxon>
        <taxon>Orientia</taxon>
    </lineage>
</organism>
<name>A0A0F3MN38_9RICK</name>
<dbReference type="EMBL" id="LANP01000005">
    <property type="protein sequence ID" value="KJV56887.1"/>
    <property type="molecule type" value="Genomic_DNA"/>
</dbReference>
<dbReference type="PANTHER" id="PTHR11241">
    <property type="entry name" value="DEOXYURIDINE 5'-TRIPHOSPHATE NUCLEOTIDOHYDROLASE"/>
    <property type="match status" value="1"/>
</dbReference>
<keyword evidence="2 7" id="KW-0479">Metal-binding</keyword>
<evidence type="ECO:0000256" key="4">
    <source>
        <dbReference type="ARBA" id="ARBA00022842"/>
    </source>
</evidence>
<feature type="binding site" evidence="7">
    <location>
        <position position="80"/>
    </location>
    <ligand>
        <name>substrate</name>
    </ligand>
</feature>
<feature type="domain" description="dUTPase-like" evidence="8">
    <location>
        <begin position="17"/>
        <end position="146"/>
    </location>
</feature>
<dbReference type="NCBIfam" id="TIGR00576">
    <property type="entry name" value="dut"/>
    <property type="match status" value="1"/>
</dbReference>
<dbReference type="PANTHER" id="PTHR11241:SF0">
    <property type="entry name" value="DEOXYURIDINE 5'-TRIPHOSPHATE NUCLEOTIDOHYDROLASE"/>
    <property type="match status" value="1"/>
</dbReference>
<dbReference type="InterPro" id="IPR033704">
    <property type="entry name" value="dUTPase_trimeric"/>
</dbReference>
<dbReference type="Pfam" id="PF00692">
    <property type="entry name" value="dUTPase"/>
    <property type="match status" value="1"/>
</dbReference>
<comment type="caution">
    <text evidence="9">The sequence shown here is derived from an EMBL/GenBank/DDBJ whole genome shotgun (WGS) entry which is preliminary data.</text>
</comment>
<evidence type="ECO:0000256" key="1">
    <source>
        <dbReference type="ARBA" id="ARBA00006581"/>
    </source>
</evidence>
<evidence type="ECO:0000256" key="5">
    <source>
        <dbReference type="ARBA" id="ARBA00023080"/>
    </source>
</evidence>
<reference evidence="9 10" key="1">
    <citation type="submission" date="2015-02" db="EMBL/GenBank/DDBJ databases">
        <title>Genome Sequencing of Rickettsiales.</title>
        <authorList>
            <person name="Daugherty S.C."/>
            <person name="Su Q."/>
            <person name="Abolude K."/>
            <person name="Beier-Sexton M."/>
            <person name="Carlyon J.A."/>
            <person name="Carter R."/>
            <person name="Day N.P."/>
            <person name="Dumler S.J."/>
            <person name="Dyachenko V."/>
            <person name="Godinez A."/>
            <person name="Kurtti T.J."/>
            <person name="Lichay M."/>
            <person name="Mullins K.E."/>
            <person name="Ott S."/>
            <person name="Pappas-Brown V."/>
            <person name="Paris D.H."/>
            <person name="Patel P."/>
            <person name="Richards A.L."/>
            <person name="Sadzewicz L."/>
            <person name="Sears K."/>
            <person name="Seidman D."/>
            <person name="Sengamalay N."/>
            <person name="Stenos J."/>
            <person name="Tallon L.J."/>
            <person name="Vincent G."/>
            <person name="Fraser C.M."/>
            <person name="Munderloh U."/>
            <person name="Dunning-Hotopp J.C."/>
        </authorList>
    </citation>
    <scope>NUCLEOTIDE SEQUENCE [LARGE SCALE GENOMIC DNA]</scope>
    <source>
        <strain evidence="9 10">Fuller</strain>
    </source>
</reference>
<dbReference type="GO" id="GO:0046081">
    <property type="term" value="P:dUTP catabolic process"/>
    <property type="evidence" value="ECO:0007669"/>
    <property type="project" value="InterPro"/>
</dbReference>
<comment type="catalytic activity">
    <reaction evidence="6 7">
        <text>dUTP + H2O = dUMP + diphosphate + H(+)</text>
        <dbReference type="Rhea" id="RHEA:10248"/>
        <dbReference type="ChEBI" id="CHEBI:15377"/>
        <dbReference type="ChEBI" id="CHEBI:15378"/>
        <dbReference type="ChEBI" id="CHEBI:33019"/>
        <dbReference type="ChEBI" id="CHEBI:61555"/>
        <dbReference type="ChEBI" id="CHEBI:246422"/>
        <dbReference type="EC" id="3.6.1.23"/>
    </reaction>
</comment>
<keyword evidence="5 7" id="KW-0546">Nucleotide metabolism</keyword>
<comment type="cofactor">
    <cofactor evidence="7">
        <name>Mg(2+)</name>
        <dbReference type="ChEBI" id="CHEBI:18420"/>
    </cofactor>
</comment>
<dbReference type="CDD" id="cd07557">
    <property type="entry name" value="trimeric_dUTPase"/>
    <property type="match status" value="1"/>
</dbReference>
<dbReference type="GO" id="GO:0000287">
    <property type="term" value="F:magnesium ion binding"/>
    <property type="evidence" value="ECO:0007669"/>
    <property type="project" value="UniProtKB-UniRule"/>
</dbReference>
<feature type="binding site" evidence="7">
    <location>
        <begin position="84"/>
        <end position="86"/>
    </location>
    <ligand>
        <name>substrate</name>
    </ligand>
</feature>
<evidence type="ECO:0000313" key="10">
    <source>
        <dbReference type="Proteomes" id="UP000033616"/>
    </source>
</evidence>